<keyword evidence="3" id="KW-0456">Lyase</keyword>
<evidence type="ECO:0000313" key="9">
    <source>
        <dbReference type="Proteomes" id="UP000608513"/>
    </source>
</evidence>
<protein>
    <recommendedName>
        <fullName evidence="2">(5-formylfuran-3-yl)methyl phosphate synthase</fullName>
        <ecNumber evidence="2">4.2.3.153</ecNumber>
    </recommendedName>
    <alternativeName>
        <fullName evidence="5">4-(hydroxymethyl)-2-furancarboxaldehyde-phosphate synthase</fullName>
    </alternativeName>
</protein>
<dbReference type="InterPro" id="IPR007565">
    <property type="entry name" value="4HFCP_synth"/>
</dbReference>
<evidence type="ECO:0000313" key="8">
    <source>
        <dbReference type="EMBL" id="MBC5782229.1"/>
    </source>
</evidence>
<comment type="catalytic activity">
    <reaction evidence="6">
        <text>2 D-glyceraldehyde 3-phosphate = 4-(hydroxymethyl)-2-furancarboxaldehyde phosphate + phosphate + 2 H2O</text>
        <dbReference type="Rhea" id="RHEA:43536"/>
        <dbReference type="ChEBI" id="CHEBI:15377"/>
        <dbReference type="ChEBI" id="CHEBI:43474"/>
        <dbReference type="ChEBI" id="CHEBI:59776"/>
        <dbReference type="ChEBI" id="CHEBI:83407"/>
        <dbReference type="EC" id="4.2.3.153"/>
    </reaction>
</comment>
<dbReference type="GO" id="GO:0016829">
    <property type="term" value="F:lyase activity"/>
    <property type="evidence" value="ECO:0007669"/>
    <property type="project" value="UniProtKB-KW"/>
</dbReference>
<keyword evidence="9" id="KW-1185">Reference proteome</keyword>
<dbReference type="PIRSF" id="PIRSF015957">
    <property type="entry name" value="UCP015957"/>
    <property type="match status" value="1"/>
</dbReference>
<dbReference type="Proteomes" id="UP000608513">
    <property type="component" value="Unassembled WGS sequence"/>
</dbReference>
<organism evidence="8 9">
    <name type="scientific">Ramlibacter cellulosilyticus</name>
    <dbReference type="NCBI Taxonomy" id="2764187"/>
    <lineage>
        <taxon>Bacteria</taxon>
        <taxon>Pseudomonadati</taxon>
        <taxon>Pseudomonadota</taxon>
        <taxon>Betaproteobacteria</taxon>
        <taxon>Burkholderiales</taxon>
        <taxon>Comamonadaceae</taxon>
        <taxon>Ramlibacter</taxon>
    </lineage>
</organism>
<sequence length="239" mass="24942">MVRLLASVRDVDEAVAAATAGADFIDLKEPADGALGAVAPEAIARIVSVLRARHPGVRISATVGDLPAHEVDEILARVRRVEACGVDYVKVGVWPSPSPGPVHALLEALAQQGGDVVPVLLVDAGLDESLVRHALAGTAFPAVMLDTTEKRRGSLLQRVPLATLAGFVATVRAHGRMVGLAGSLRVDDVPTLVALDPDFAGFRRALARYGRAGTLDPRLVRRLRRALAAHADAPLPAGA</sequence>
<dbReference type="EMBL" id="JACORT010000001">
    <property type="protein sequence ID" value="MBC5782229.1"/>
    <property type="molecule type" value="Genomic_DNA"/>
</dbReference>
<dbReference type="InterPro" id="IPR011060">
    <property type="entry name" value="RibuloseP-bd_barrel"/>
</dbReference>
<name>A0A923S9Z6_9BURK</name>
<reference evidence="8" key="1">
    <citation type="submission" date="2020-08" db="EMBL/GenBank/DDBJ databases">
        <title>Ramlibacter sp. USB13 16S ribosomal RNA gene genome sequencing and assembly.</title>
        <authorList>
            <person name="Kang M."/>
        </authorList>
    </citation>
    <scope>NUCLEOTIDE SEQUENCE</scope>
    <source>
        <strain evidence="8">USB13</strain>
    </source>
</reference>
<dbReference type="SUPFAM" id="SSF51366">
    <property type="entry name" value="Ribulose-phoshate binding barrel"/>
    <property type="match status" value="1"/>
</dbReference>
<evidence type="ECO:0000256" key="6">
    <source>
        <dbReference type="ARBA" id="ARBA00047628"/>
    </source>
</evidence>
<evidence type="ECO:0000256" key="5">
    <source>
        <dbReference type="ARBA" id="ARBA00032523"/>
    </source>
</evidence>
<dbReference type="RefSeq" id="WP_187074936.1">
    <property type="nucleotide sequence ID" value="NZ_JACORT010000001.1"/>
</dbReference>
<feature type="active site" description="Schiff-base intermediate with substrate" evidence="7">
    <location>
        <position position="28"/>
    </location>
</feature>
<evidence type="ECO:0000256" key="7">
    <source>
        <dbReference type="PIRSR" id="PIRSR015957-1"/>
    </source>
</evidence>
<dbReference type="Pfam" id="PF04476">
    <property type="entry name" value="4HFCP_synth"/>
    <property type="match status" value="1"/>
</dbReference>
<comment type="function">
    <text evidence="1">Catalyzes the formation of 4-(hydroxymethyl)-2-furancarboxaldehyde phosphate (4-HFC-P) from two molecules of glyceraldehyde-3-P (GA-3-P).</text>
</comment>
<accession>A0A923S9Z6</accession>
<dbReference type="EC" id="4.2.3.153" evidence="2"/>
<proteinExistence type="predicted"/>
<keyword evidence="4" id="KW-0704">Schiff base</keyword>
<dbReference type="AlphaFoldDB" id="A0A923S9Z6"/>
<evidence type="ECO:0000256" key="2">
    <source>
        <dbReference type="ARBA" id="ARBA00012553"/>
    </source>
</evidence>
<feature type="active site" description="Proton acceptor" evidence="7">
    <location>
        <position position="90"/>
    </location>
</feature>
<comment type="caution">
    <text evidence="8">The sequence shown here is derived from an EMBL/GenBank/DDBJ whole genome shotgun (WGS) entry which is preliminary data.</text>
</comment>
<evidence type="ECO:0000256" key="4">
    <source>
        <dbReference type="ARBA" id="ARBA00023270"/>
    </source>
</evidence>
<evidence type="ECO:0000256" key="1">
    <source>
        <dbReference type="ARBA" id="ARBA00003810"/>
    </source>
</evidence>
<gene>
    <name evidence="8" type="ORF">H8N03_04680</name>
</gene>
<evidence type="ECO:0000256" key="3">
    <source>
        <dbReference type="ARBA" id="ARBA00023239"/>
    </source>
</evidence>